<evidence type="ECO:0000256" key="2">
    <source>
        <dbReference type="ARBA" id="ARBA00022475"/>
    </source>
</evidence>
<protein>
    <submittedName>
        <fullName evidence="8">LPS export ABC transporter permease LptG</fullName>
    </submittedName>
</protein>
<keyword evidence="4 7" id="KW-1133">Transmembrane helix</keyword>
<comment type="caution">
    <text evidence="8">The sequence shown here is derived from an EMBL/GenBank/DDBJ whole genome shotgun (WGS) entry which is preliminary data.</text>
</comment>
<feature type="transmembrane region" description="Helical" evidence="7">
    <location>
        <begin position="130"/>
        <end position="150"/>
    </location>
</feature>
<gene>
    <name evidence="8" type="primary">lptG</name>
    <name evidence="8" type="ORF">E4O86_19275</name>
</gene>
<comment type="subcellular location">
    <subcellularLocation>
        <location evidence="1">Cell membrane</location>
        <topology evidence="1">Multi-pass membrane protein</topology>
    </subcellularLocation>
</comment>
<feature type="transmembrane region" description="Helical" evidence="7">
    <location>
        <begin position="162"/>
        <end position="184"/>
    </location>
</feature>
<dbReference type="Pfam" id="PF03739">
    <property type="entry name" value="LptF_LptG"/>
    <property type="match status" value="1"/>
</dbReference>
<dbReference type="InterPro" id="IPR030923">
    <property type="entry name" value="LptG"/>
</dbReference>
<feature type="compositionally biased region" description="Basic and acidic residues" evidence="6">
    <location>
        <begin position="33"/>
        <end position="42"/>
    </location>
</feature>
<dbReference type="GO" id="GO:0015920">
    <property type="term" value="P:lipopolysaccharide transport"/>
    <property type="evidence" value="ECO:0007669"/>
    <property type="project" value="TreeGrafter"/>
</dbReference>
<evidence type="ECO:0000256" key="4">
    <source>
        <dbReference type="ARBA" id="ARBA00022989"/>
    </source>
</evidence>
<dbReference type="GO" id="GO:0043190">
    <property type="term" value="C:ATP-binding cassette (ABC) transporter complex"/>
    <property type="evidence" value="ECO:0007669"/>
    <property type="project" value="InterPro"/>
</dbReference>
<dbReference type="NCBIfam" id="TIGR04408">
    <property type="entry name" value="LptG_lptG"/>
    <property type="match status" value="1"/>
</dbReference>
<keyword evidence="3 7" id="KW-0812">Transmembrane</keyword>
<feature type="transmembrane region" description="Helical" evidence="7">
    <location>
        <begin position="369"/>
        <end position="388"/>
    </location>
</feature>
<evidence type="ECO:0000313" key="8">
    <source>
        <dbReference type="EMBL" id="MYZ49852.1"/>
    </source>
</evidence>
<evidence type="ECO:0000256" key="6">
    <source>
        <dbReference type="SAM" id="MobiDB-lite"/>
    </source>
</evidence>
<accession>A0A964WV51</accession>
<dbReference type="InterPro" id="IPR005495">
    <property type="entry name" value="LptG/LptF_permease"/>
</dbReference>
<sequence>MRLGGRPGADVRRPARGNPVRRARALRPGAAQDARRAPEHDGRRRRRRGQDLRPRPAAAGGLAVIPGILARYITRRFTASVLVILAGMSLLVFLIDFIEFLRRFSDKAEFSAGMGFYMALLRAPNLSETVLPFAFLFGAMVGLLGLSRRLELVVVRASGVSVWRFLAGPFAVAIGFGLLSTFVINPFAVAWKDRADQIEASLTGADAPRDQNGIWFRQDSVDGPSVIYARRMGEDGLSLLGPTAFVFDQQGRFREKAVANTATFSSGRWVFRNATVITAERPPQAVEAYIVPTNLTRSQLRQTLQSPQALSIWSLPGYIEAAGRTGLNTDRYRLELNTLLGRPVFLAAMVAIAATVSLRLFRQGGIGRLVVTGVGSGFLLYVVTEIVSDLGENGVVDPALAAWLPSVVALTFGATALLHLEDG</sequence>
<proteinExistence type="predicted"/>
<evidence type="ECO:0000313" key="9">
    <source>
        <dbReference type="Proteomes" id="UP000773614"/>
    </source>
</evidence>
<evidence type="ECO:0000256" key="1">
    <source>
        <dbReference type="ARBA" id="ARBA00004651"/>
    </source>
</evidence>
<keyword evidence="2" id="KW-1003">Cell membrane</keyword>
<reference evidence="8" key="1">
    <citation type="submission" date="2019-03" db="EMBL/GenBank/DDBJ databases">
        <title>Afifella sp. nov., isolated from activated sludge.</title>
        <authorList>
            <person name="Li Q."/>
            <person name="Liu Y."/>
        </authorList>
    </citation>
    <scope>NUCLEOTIDE SEQUENCE</scope>
    <source>
        <strain evidence="8">L72</strain>
    </source>
</reference>
<dbReference type="Proteomes" id="UP000773614">
    <property type="component" value="Unassembled WGS sequence"/>
</dbReference>
<evidence type="ECO:0000256" key="5">
    <source>
        <dbReference type="ARBA" id="ARBA00023136"/>
    </source>
</evidence>
<evidence type="ECO:0000256" key="7">
    <source>
        <dbReference type="SAM" id="Phobius"/>
    </source>
</evidence>
<dbReference type="PANTHER" id="PTHR33529:SF2">
    <property type="entry name" value="LIPOPOLYSACCHARIDE EXPORT SYSTEM PERMEASE PROTEIN LPTG"/>
    <property type="match status" value="1"/>
</dbReference>
<keyword evidence="9" id="KW-1185">Reference proteome</keyword>
<keyword evidence="5 7" id="KW-0472">Membrane</keyword>
<feature type="region of interest" description="Disordered" evidence="6">
    <location>
        <begin position="1"/>
        <end position="55"/>
    </location>
</feature>
<dbReference type="AlphaFoldDB" id="A0A964WV51"/>
<dbReference type="GO" id="GO:0055085">
    <property type="term" value="P:transmembrane transport"/>
    <property type="evidence" value="ECO:0007669"/>
    <property type="project" value="InterPro"/>
</dbReference>
<name>A0A964WV51_9HYPH</name>
<feature type="transmembrane region" description="Helical" evidence="7">
    <location>
        <begin position="344"/>
        <end position="362"/>
    </location>
</feature>
<organism evidence="8 9">
    <name type="scientific">Propylenella binzhouense</name>
    <dbReference type="NCBI Taxonomy" id="2555902"/>
    <lineage>
        <taxon>Bacteria</taxon>
        <taxon>Pseudomonadati</taxon>
        <taxon>Pseudomonadota</taxon>
        <taxon>Alphaproteobacteria</taxon>
        <taxon>Hyphomicrobiales</taxon>
        <taxon>Propylenellaceae</taxon>
        <taxon>Propylenella</taxon>
    </lineage>
</organism>
<dbReference type="PANTHER" id="PTHR33529">
    <property type="entry name" value="SLR0882 PROTEIN-RELATED"/>
    <property type="match status" value="1"/>
</dbReference>
<evidence type="ECO:0000256" key="3">
    <source>
        <dbReference type="ARBA" id="ARBA00022692"/>
    </source>
</evidence>
<feature type="transmembrane region" description="Helical" evidence="7">
    <location>
        <begin position="79"/>
        <end position="101"/>
    </location>
</feature>
<dbReference type="EMBL" id="SPKJ01000100">
    <property type="protein sequence ID" value="MYZ49852.1"/>
    <property type="molecule type" value="Genomic_DNA"/>
</dbReference>
<feature type="transmembrane region" description="Helical" evidence="7">
    <location>
        <begin position="400"/>
        <end position="420"/>
    </location>
</feature>